<feature type="compositionally biased region" description="Basic and acidic residues" evidence="1">
    <location>
        <begin position="146"/>
        <end position="165"/>
    </location>
</feature>
<reference evidence="2" key="1">
    <citation type="submission" date="2022-05" db="EMBL/GenBank/DDBJ databases">
        <title>The Musa troglodytarum L. genome provides insights into the mechanism of non-climacteric behaviour and enrichment of carotenoids.</title>
        <authorList>
            <person name="Wang J."/>
        </authorList>
    </citation>
    <scope>NUCLEOTIDE SEQUENCE</scope>
    <source>
        <tissue evidence="2">Leaf</tissue>
    </source>
</reference>
<feature type="region of interest" description="Disordered" evidence="1">
    <location>
        <begin position="140"/>
        <end position="177"/>
    </location>
</feature>
<dbReference type="Proteomes" id="UP001055439">
    <property type="component" value="Chromosome 1"/>
</dbReference>
<sequence>MVKSFECIHRFVKQQKQSRMVRSGCGRGCGSQQSLCLIIGEVDNILYHKKEKKKRKTKREWFMYIIGYRYIVDYIRLFNHQPIGFVILGQRRQQKVAGDETTDNVRRQNPPIPDADADADGPRFTRPTRVHVATGNLSLTASTPRTIRERERERGFWLPRQREPRGTSLRHPGLVDPQLCRPPQCVYS</sequence>
<feature type="region of interest" description="Disordered" evidence="1">
    <location>
        <begin position="96"/>
        <end position="123"/>
    </location>
</feature>
<organism evidence="2 3">
    <name type="scientific">Musa troglodytarum</name>
    <name type="common">fe'i banana</name>
    <dbReference type="NCBI Taxonomy" id="320322"/>
    <lineage>
        <taxon>Eukaryota</taxon>
        <taxon>Viridiplantae</taxon>
        <taxon>Streptophyta</taxon>
        <taxon>Embryophyta</taxon>
        <taxon>Tracheophyta</taxon>
        <taxon>Spermatophyta</taxon>
        <taxon>Magnoliopsida</taxon>
        <taxon>Liliopsida</taxon>
        <taxon>Zingiberales</taxon>
        <taxon>Musaceae</taxon>
        <taxon>Musa</taxon>
    </lineage>
</organism>
<gene>
    <name evidence="2" type="ORF">MUK42_34842</name>
</gene>
<dbReference type="AlphaFoldDB" id="A0A9E7JCD0"/>
<evidence type="ECO:0000256" key="1">
    <source>
        <dbReference type="SAM" id="MobiDB-lite"/>
    </source>
</evidence>
<keyword evidence="3" id="KW-1185">Reference proteome</keyword>
<dbReference type="EMBL" id="CP097502">
    <property type="protein sequence ID" value="URD75721.1"/>
    <property type="molecule type" value="Genomic_DNA"/>
</dbReference>
<name>A0A9E7JCD0_9LILI</name>
<evidence type="ECO:0000313" key="3">
    <source>
        <dbReference type="Proteomes" id="UP001055439"/>
    </source>
</evidence>
<accession>A0A9E7JCD0</accession>
<protein>
    <submittedName>
        <fullName evidence="2">Uncharacterized protein</fullName>
    </submittedName>
</protein>
<evidence type="ECO:0000313" key="2">
    <source>
        <dbReference type="EMBL" id="URD75721.1"/>
    </source>
</evidence>
<proteinExistence type="predicted"/>